<protein>
    <recommendedName>
        <fullName evidence="3">Virilizer N-terminal domain-containing protein</fullName>
    </recommendedName>
</protein>
<proteinExistence type="predicted"/>
<dbReference type="InterPro" id="IPR026736">
    <property type="entry name" value="Virilizer"/>
</dbReference>
<dbReference type="Proteomes" id="UP000652761">
    <property type="component" value="Unassembled WGS sequence"/>
</dbReference>
<dbReference type="AlphaFoldDB" id="A0A843V008"/>
<dbReference type="GO" id="GO:0003723">
    <property type="term" value="F:RNA binding"/>
    <property type="evidence" value="ECO:0007669"/>
    <property type="project" value="TreeGrafter"/>
</dbReference>
<name>A0A843V008_COLES</name>
<reference evidence="1" key="1">
    <citation type="submission" date="2017-07" db="EMBL/GenBank/DDBJ databases">
        <title>Taro Niue Genome Assembly and Annotation.</title>
        <authorList>
            <person name="Atibalentja N."/>
            <person name="Keating K."/>
            <person name="Fields C.J."/>
        </authorList>
    </citation>
    <scope>NUCLEOTIDE SEQUENCE</scope>
    <source>
        <strain evidence="1">Niue_2</strain>
        <tissue evidence="1">Leaf</tissue>
    </source>
</reference>
<sequence length="896" mass="97840">MELGGSSDPTRIGVGWQIIKIDVSNLNESLTVLPSSKLSKAATKDLAIGLHQAPTTVSKKVGSLSHTYSNLKPSDLQYCLEVFTRMGLWPEAVVTNHLVVRGSYRSLTLVVYGNTAEDLGQFNIDVELDSSLANLVYSSSEGKLEDLPPALRSTNMPLEESISSLKSLPLPVSLSDLSSEMMEFLHLIFKNCQIPDHLNTSCEVVSAVVAVVSSYVASDFGPAITICDHKLSNAVDRKKFPHHAFNALLEATNELHELYKCHQPSLGSEPIDIMQNEPLEPKELADSQFLVYLFNQHFALLEKEAAEKDISFYQNRNMVLRLGVILLLCSARDSCFWFVNSGGMEHIAHIFSCELQRSAATTLLLLCVVEQATRHAIGCEGFLGWWPREDGNVPLGNSDGYCHLLSLLMQKQRHDVASLATYILHRLRSYEIAARFESAVLSLLTDLSADRLAMTDRLHALVTANSQLKNILKLLNLRGPIEEPSPVASAKLSALGQADGPLSYKATVDFITSSKNSFSTWDIDTNLLSLLKERGFLPLSAALLSSSVLRSASGSLMEMFMDIAASIELILLSLLCCRSGLTFLLSQPEATATLIFSLQGIDDSFKAEYVTLRHAAVLISKGFFCRPQEIGMIAELHLRVGNTIDRLLVAPPHSEEQLWVLWELFAISRSDSGRQALLAVGQYPQAVSVLIQALRSFKNSEAIGVNTGSSPLSLAIFHFAAEIIEVIIMDSNATSLASWIGLAADLHKALHSSSPGFNRKDAPTRVLEWIDAGVVYHRNGVIGLLRYAAVLASGGDAHFSSGSVLVSDSMDIENVLGDSSSASDSLVVDNLLGKLVSDKYLGVPLHSTSVVQLTTTFRILAFVSENSERNKPNMWMKMNKKAEGATGAKKTDLRPL</sequence>
<evidence type="ECO:0000313" key="2">
    <source>
        <dbReference type="Proteomes" id="UP000652761"/>
    </source>
</evidence>
<dbReference type="PANTHER" id="PTHR23185">
    <property type="entry name" value="PROTEIN VIRILIZER HOMOLOG"/>
    <property type="match status" value="1"/>
</dbReference>
<evidence type="ECO:0000313" key="1">
    <source>
        <dbReference type="EMBL" id="MQL89225.1"/>
    </source>
</evidence>
<organism evidence="1 2">
    <name type="scientific">Colocasia esculenta</name>
    <name type="common">Wild taro</name>
    <name type="synonym">Arum esculentum</name>
    <dbReference type="NCBI Taxonomy" id="4460"/>
    <lineage>
        <taxon>Eukaryota</taxon>
        <taxon>Viridiplantae</taxon>
        <taxon>Streptophyta</taxon>
        <taxon>Embryophyta</taxon>
        <taxon>Tracheophyta</taxon>
        <taxon>Spermatophyta</taxon>
        <taxon>Magnoliopsida</taxon>
        <taxon>Liliopsida</taxon>
        <taxon>Araceae</taxon>
        <taxon>Aroideae</taxon>
        <taxon>Colocasieae</taxon>
        <taxon>Colocasia</taxon>
    </lineage>
</organism>
<comment type="caution">
    <text evidence="1">The sequence shown here is derived from an EMBL/GenBank/DDBJ whole genome shotgun (WGS) entry which is preliminary data.</text>
</comment>
<dbReference type="EMBL" id="NMUH01001129">
    <property type="protein sequence ID" value="MQL89225.1"/>
    <property type="molecule type" value="Genomic_DNA"/>
</dbReference>
<accession>A0A843V008</accession>
<gene>
    <name evidence="1" type="ORF">Taro_021799</name>
</gene>
<dbReference type="OrthoDB" id="2011702at2759"/>
<evidence type="ECO:0008006" key="3">
    <source>
        <dbReference type="Google" id="ProtNLM"/>
    </source>
</evidence>
<dbReference type="GO" id="GO:0036396">
    <property type="term" value="C:RNA N6-methyladenosine methyltransferase complex"/>
    <property type="evidence" value="ECO:0007669"/>
    <property type="project" value="TreeGrafter"/>
</dbReference>
<keyword evidence="2" id="KW-1185">Reference proteome</keyword>
<dbReference type="PANTHER" id="PTHR23185:SF0">
    <property type="entry name" value="PROTEIN VIRILIZER HOMOLOG"/>
    <property type="match status" value="1"/>
</dbReference>